<organism evidence="2 3">
    <name type="scientific">Cupriavidus taiwanensis</name>
    <dbReference type="NCBI Taxonomy" id="164546"/>
    <lineage>
        <taxon>Bacteria</taxon>
        <taxon>Pseudomonadati</taxon>
        <taxon>Pseudomonadota</taxon>
        <taxon>Betaproteobacteria</taxon>
        <taxon>Burkholderiales</taxon>
        <taxon>Burkholderiaceae</taxon>
        <taxon>Cupriavidus</taxon>
    </lineage>
</organism>
<dbReference type="InterPro" id="IPR052181">
    <property type="entry name" value="5hmC_binding"/>
</dbReference>
<proteinExistence type="predicted"/>
<dbReference type="EMBL" id="LT991976">
    <property type="protein sequence ID" value="SPK71282.1"/>
    <property type="molecule type" value="Genomic_DNA"/>
</dbReference>
<dbReference type="Pfam" id="PF01878">
    <property type="entry name" value="EVE"/>
    <property type="match status" value="1"/>
</dbReference>
<dbReference type="Gene3D" id="3.10.590.10">
    <property type="entry name" value="ph1033 like domains"/>
    <property type="match status" value="1"/>
</dbReference>
<dbReference type="InterPro" id="IPR047197">
    <property type="entry name" value="THYN1-like_EVE"/>
</dbReference>
<evidence type="ECO:0000259" key="1">
    <source>
        <dbReference type="Pfam" id="PF01878"/>
    </source>
</evidence>
<gene>
    <name evidence="2" type="ORF">CT19425_30506</name>
</gene>
<dbReference type="CDD" id="cd21133">
    <property type="entry name" value="EVE"/>
    <property type="match status" value="1"/>
</dbReference>
<sequence>MPARRLACVFRAGLPFLSSAVSPNQNQRARQYWLMKSEPDEASIDDLARQQTLPWTGVRNYQARNFMRDAMQIGDGVLFYHSSCPEPGIAGLAEVCSAPYPDPTQFDRNSPYFDAASKAEAPRWLLVDVRYERKSRLIPLAELREHEALADMVVLRRGNRLSITPVTPAEWRYITGKLMG</sequence>
<accession>A0A375ID43</accession>
<evidence type="ECO:0000313" key="2">
    <source>
        <dbReference type="EMBL" id="SPK71282.1"/>
    </source>
</evidence>
<dbReference type="Proteomes" id="UP000255505">
    <property type="component" value="Chromosome I"/>
</dbReference>
<dbReference type="PANTHER" id="PTHR14087">
    <property type="entry name" value="THYMOCYTE NUCLEAR PROTEIN 1"/>
    <property type="match status" value="1"/>
</dbReference>
<evidence type="ECO:0000313" key="3">
    <source>
        <dbReference type="Proteomes" id="UP000255505"/>
    </source>
</evidence>
<reference evidence="2 3" key="1">
    <citation type="submission" date="2018-01" db="EMBL/GenBank/DDBJ databases">
        <authorList>
            <person name="Gaut B.S."/>
            <person name="Morton B.R."/>
            <person name="Clegg M.T."/>
            <person name="Duvall M.R."/>
        </authorList>
    </citation>
    <scope>NUCLEOTIDE SEQUENCE [LARGE SCALE GENOMIC DNA]</scope>
    <source>
        <strain evidence="2">Cupriavidus taiwanensis LMG 19425</strain>
    </source>
</reference>
<dbReference type="InterPro" id="IPR002740">
    <property type="entry name" value="EVE_domain"/>
</dbReference>
<name>A0A375ID43_9BURK</name>
<protein>
    <recommendedName>
        <fullName evidence="1">EVE domain-containing protein</fullName>
    </recommendedName>
</protein>
<dbReference type="AlphaFoldDB" id="A0A375ID43"/>
<feature type="domain" description="EVE" evidence="1">
    <location>
        <begin position="31"/>
        <end position="175"/>
    </location>
</feature>
<dbReference type="InterPro" id="IPR015947">
    <property type="entry name" value="PUA-like_sf"/>
</dbReference>
<dbReference type="PANTHER" id="PTHR14087:SF7">
    <property type="entry name" value="THYMOCYTE NUCLEAR PROTEIN 1"/>
    <property type="match status" value="1"/>
</dbReference>
<dbReference type="SUPFAM" id="SSF88697">
    <property type="entry name" value="PUA domain-like"/>
    <property type="match status" value="1"/>
</dbReference>